<sequence length="282" mass="32712">MESVSLKIYYNGQILPHTHEGVRFLCENPCVIIVPLSITYAGLNSVLSQSINHQVLKRVTNILYRQPVLVFGGFIQFQILHVADEGNMQVIFLTYYQISPQVSLIKLYVEFKKINNVDFSKLNIDRMAKDVEEYDIIINGDVTDVTNALEGQHPFEKPSFMHTLNIDVMHAPKFSEYVNIVKEYNIWRGIDYRNRRHSMLNAYHMKQAVIVLSERYNSSHTCTRSTISQDHAKLDFDTIAEADPSIKVKSVIVEVWSKFNYTISYRKAWLAKENVRWVGIFL</sequence>
<name>A0A445A1E2_ARAHY</name>
<gene>
    <name evidence="1" type="ORF">Ahy_B03g065352</name>
</gene>
<dbReference type="Proteomes" id="UP000289738">
    <property type="component" value="Chromosome B03"/>
</dbReference>
<accession>A0A445A1E2</accession>
<reference evidence="1 2" key="1">
    <citation type="submission" date="2019-01" db="EMBL/GenBank/DDBJ databases">
        <title>Sequencing of cultivated peanut Arachis hypogaea provides insights into genome evolution and oil improvement.</title>
        <authorList>
            <person name="Chen X."/>
        </authorList>
    </citation>
    <scope>NUCLEOTIDE SEQUENCE [LARGE SCALE GENOMIC DNA]</scope>
    <source>
        <strain evidence="2">cv. Fuhuasheng</strain>
        <tissue evidence="1">Leaves</tissue>
    </source>
</reference>
<keyword evidence="2" id="KW-1185">Reference proteome</keyword>
<proteinExistence type="predicted"/>
<evidence type="ECO:0000313" key="1">
    <source>
        <dbReference type="EMBL" id="RYR20259.1"/>
    </source>
</evidence>
<dbReference type="EMBL" id="SDMP01000013">
    <property type="protein sequence ID" value="RYR20259.1"/>
    <property type="molecule type" value="Genomic_DNA"/>
</dbReference>
<evidence type="ECO:0000313" key="2">
    <source>
        <dbReference type="Proteomes" id="UP000289738"/>
    </source>
</evidence>
<dbReference type="AlphaFoldDB" id="A0A445A1E2"/>
<comment type="caution">
    <text evidence="1">The sequence shown here is derived from an EMBL/GenBank/DDBJ whole genome shotgun (WGS) entry which is preliminary data.</text>
</comment>
<organism evidence="1 2">
    <name type="scientific">Arachis hypogaea</name>
    <name type="common">Peanut</name>
    <dbReference type="NCBI Taxonomy" id="3818"/>
    <lineage>
        <taxon>Eukaryota</taxon>
        <taxon>Viridiplantae</taxon>
        <taxon>Streptophyta</taxon>
        <taxon>Embryophyta</taxon>
        <taxon>Tracheophyta</taxon>
        <taxon>Spermatophyta</taxon>
        <taxon>Magnoliopsida</taxon>
        <taxon>eudicotyledons</taxon>
        <taxon>Gunneridae</taxon>
        <taxon>Pentapetalae</taxon>
        <taxon>rosids</taxon>
        <taxon>fabids</taxon>
        <taxon>Fabales</taxon>
        <taxon>Fabaceae</taxon>
        <taxon>Papilionoideae</taxon>
        <taxon>50 kb inversion clade</taxon>
        <taxon>dalbergioids sensu lato</taxon>
        <taxon>Dalbergieae</taxon>
        <taxon>Pterocarpus clade</taxon>
        <taxon>Arachis</taxon>
    </lineage>
</organism>
<protein>
    <submittedName>
        <fullName evidence="1">Uncharacterized protein</fullName>
    </submittedName>
</protein>